<feature type="region of interest" description="Disordered" evidence="1">
    <location>
        <begin position="1"/>
        <end position="20"/>
    </location>
</feature>
<dbReference type="InterPro" id="IPR009784">
    <property type="entry name" value="DUF1349"/>
</dbReference>
<name>A0A6P8ANA1_PYRGI</name>
<evidence type="ECO:0000256" key="1">
    <source>
        <dbReference type="SAM" id="MobiDB-lite"/>
    </source>
</evidence>
<dbReference type="PANTHER" id="PTHR35332">
    <property type="entry name" value="REGULATION OF ENOLASE PROTEIN 1"/>
    <property type="match status" value="1"/>
</dbReference>
<dbReference type="PANTHER" id="PTHR35332:SF2">
    <property type="entry name" value="REGULATION OF ENOLASE PROTEIN 1"/>
    <property type="match status" value="1"/>
</dbReference>
<reference evidence="3" key="3">
    <citation type="submission" date="2025-08" db="UniProtKB">
        <authorList>
            <consortium name="RefSeq"/>
        </authorList>
    </citation>
    <scope>IDENTIFICATION</scope>
    <source>
        <strain evidence="3">NI907</strain>
    </source>
</reference>
<dbReference type="RefSeq" id="XP_030976376.1">
    <property type="nucleotide sequence ID" value="XM_031131641.1"/>
</dbReference>
<gene>
    <name evidence="3" type="ORF">PgNI_11676</name>
</gene>
<dbReference type="Proteomes" id="UP000515153">
    <property type="component" value="Chromosome V"/>
</dbReference>
<dbReference type="KEGG" id="pgri:PgNI_11676"/>
<evidence type="ECO:0000313" key="2">
    <source>
        <dbReference type="Proteomes" id="UP000515153"/>
    </source>
</evidence>
<accession>A0A6P8ANA1</accession>
<feature type="region of interest" description="Disordered" evidence="1">
    <location>
        <begin position="61"/>
        <end position="85"/>
    </location>
</feature>
<organism evidence="2 3">
    <name type="scientific">Pyricularia grisea</name>
    <name type="common">Crabgrass-specific blast fungus</name>
    <name type="synonym">Magnaporthe grisea</name>
    <dbReference type="NCBI Taxonomy" id="148305"/>
    <lineage>
        <taxon>Eukaryota</taxon>
        <taxon>Fungi</taxon>
        <taxon>Dikarya</taxon>
        <taxon>Ascomycota</taxon>
        <taxon>Pezizomycotina</taxon>
        <taxon>Sordariomycetes</taxon>
        <taxon>Sordariomycetidae</taxon>
        <taxon>Magnaporthales</taxon>
        <taxon>Pyriculariaceae</taxon>
        <taxon>Pyricularia</taxon>
    </lineage>
</organism>
<evidence type="ECO:0000313" key="3">
    <source>
        <dbReference type="RefSeq" id="XP_030976376.1"/>
    </source>
</evidence>
<reference evidence="3" key="2">
    <citation type="submission" date="2019-10" db="EMBL/GenBank/DDBJ databases">
        <authorList>
            <consortium name="NCBI Genome Project"/>
        </authorList>
    </citation>
    <scope>NUCLEOTIDE SEQUENCE</scope>
    <source>
        <strain evidence="3">NI907</strain>
    </source>
</reference>
<dbReference type="Gene3D" id="2.60.120.200">
    <property type="match status" value="1"/>
</dbReference>
<proteinExistence type="predicted"/>
<dbReference type="AlphaFoldDB" id="A0A6P8ANA1"/>
<dbReference type="GeneID" id="41966546"/>
<reference evidence="2 3" key="1">
    <citation type="journal article" date="2019" name="Mol. Biol. Evol.">
        <title>Blast fungal genomes show frequent chromosomal changes, gene gains and losses, and effector gene turnover.</title>
        <authorList>
            <person name="Gomez Luciano L.B."/>
            <person name="Jason Tsai I."/>
            <person name="Chuma I."/>
            <person name="Tosa Y."/>
            <person name="Chen Y.H."/>
            <person name="Li J.Y."/>
            <person name="Li M.Y."/>
            <person name="Jade Lu M.Y."/>
            <person name="Nakayashiki H."/>
            <person name="Li W.H."/>
        </authorList>
    </citation>
    <scope>NUCLEOTIDE SEQUENCE [LARGE SCALE GENOMIC DNA]</scope>
    <source>
        <strain evidence="2 3">NI907</strain>
    </source>
</reference>
<keyword evidence="2" id="KW-1185">Reference proteome</keyword>
<protein>
    <submittedName>
        <fullName evidence="3">Uncharacterized protein</fullName>
    </submittedName>
</protein>
<dbReference type="Pfam" id="PF07081">
    <property type="entry name" value="DUF1349"/>
    <property type="match status" value="1"/>
</dbReference>
<feature type="compositionally biased region" description="Low complexity" evidence="1">
    <location>
        <begin position="66"/>
        <end position="83"/>
    </location>
</feature>
<sequence length="202" mass="21654">MSSFNIKAGPGTDIWRKPPTKDIFNAPTHAPAGTKTTAPLSTFKSAQVSFTFTPTEQYDQGGVVLSLNPPEGSNSSNNTSSSPKKWVKSGVELLNGTPVLGTVACDTWADWSLSPAAVKPDGKTVDATILLQKEGDENGVSLWVYSVEADGAKKPLREVCWVFADDMQNWEVKVEAYAARPAKGTTEELGVEFGGLDVTWSE</sequence>